<organism evidence="1 2">
    <name type="scientific">Rhizophagus clarus</name>
    <dbReference type="NCBI Taxonomy" id="94130"/>
    <lineage>
        <taxon>Eukaryota</taxon>
        <taxon>Fungi</taxon>
        <taxon>Fungi incertae sedis</taxon>
        <taxon>Mucoromycota</taxon>
        <taxon>Glomeromycotina</taxon>
        <taxon>Glomeromycetes</taxon>
        <taxon>Glomerales</taxon>
        <taxon>Glomeraceae</taxon>
        <taxon>Rhizophagus</taxon>
    </lineage>
</organism>
<evidence type="ECO:0000313" key="2">
    <source>
        <dbReference type="Proteomes" id="UP000615446"/>
    </source>
</evidence>
<name>A0A8H3M1F1_9GLOM</name>
<evidence type="ECO:0000313" key="1">
    <source>
        <dbReference type="EMBL" id="GES95866.1"/>
    </source>
</evidence>
<dbReference type="OrthoDB" id="10664898at2759"/>
<protein>
    <submittedName>
        <fullName evidence="1">Uncharacterized protein</fullName>
    </submittedName>
</protein>
<dbReference type="Proteomes" id="UP000615446">
    <property type="component" value="Unassembled WGS sequence"/>
</dbReference>
<dbReference type="AlphaFoldDB" id="A0A8H3M1F1"/>
<dbReference type="EMBL" id="BLAL01000246">
    <property type="protein sequence ID" value="GES95866.1"/>
    <property type="molecule type" value="Genomic_DNA"/>
</dbReference>
<reference evidence="1" key="1">
    <citation type="submission" date="2019-10" db="EMBL/GenBank/DDBJ databases">
        <title>Conservation and host-specific expression of non-tandemly repeated heterogenous ribosome RNA gene in arbuscular mycorrhizal fungi.</title>
        <authorList>
            <person name="Maeda T."/>
            <person name="Kobayashi Y."/>
            <person name="Nakagawa T."/>
            <person name="Ezawa T."/>
            <person name="Yamaguchi K."/>
            <person name="Bino T."/>
            <person name="Nishimoto Y."/>
            <person name="Shigenobu S."/>
            <person name="Kawaguchi M."/>
        </authorList>
    </citation>
    <scope>NUCLEOTIDE SEQUENCE</scope>
    <source>
        <strain evidence="1">HR1</strain>
    </source>
</reference>
<comment type="caution">
    <text evidence="1">The sequence shown here is derived from an EMBL/GenBank/DDBJ whole genome shotgun (WGS) entry which is preliminary data.</text>
</comment>
<proteinExistence type="predicted"/>
<accession>A0A8H3M1F1</accession>
<sequence length="208" mass="23811">MYFCLNDQKHLSGSLEGDIDDKDIVVDIINDNDPSQDLPYKSILTAKPYAMEGRGLRNSEIVRRFLASYDSDNHLPYLQRSVFYFSADCSAKQQIKERSMVDKLEKSNELGKYQLTFLPCGFNTIGDLKEGGYAQLFKTRLMYLKKKDLSLEMITGMLSLADEVELLNESRCNALWNLTGKDLRDGSKLVILCENHQLLLPTTIYFIK</sequence>
<gene>
    <name evidence="1" type="ORF">RCL2_002252800</name>
</gene>